<sequence length="1027" mass="117376">MDYQDFYTTIRRKMMQGNLSINSRFPGPLEFYPSILQVSIIHQDDQLTNYLLEHNADVNLTIKWRETDAIDISEKAYIRNKYGKSPLDSAIKIRNHKLVNKLITFGAYIPQQDKCHNILNAVTEEGNYEMAESLINLGFNINYKSIVTGETPLHTSVRLNRRDLVELMIQKRADINAKTISSVIFDDIGSNETEGLTPLHLAIIDKNQDMVRILLKNGAEFDELAISLAKSNKFFELIKIVASINDEKTDLSKNGAEFIWAVDKEYLIEKGANVNEIQHLYTTPLHLAISQKYNEAAKFLIDNGATLYHTNDHIDTLRLAIDMNNHEIIEYIIGNERDNFIFRASLQWAMERNNIEVSKFLISKCPNVNFVFGRETPLHRAVMNDTLELVKYLVKKGAKVNKIIDGETPLIISIHLTRNEIAKYLIDHGADVDFNYNGITPLLFAIGKNNIDVAKYLIQHGSDLSALVNITQYFGIERFFGWSSSDVSSYNFCNGRSALTLSIDLGRNEIVKFLINKVNLKSPENKAALYLAIKNGETEIAELLINKEADINYIYQDPKGSSIGIPPLILAICKRNNLIVKCLLEKGVNINAICKDEELLILATLYENEELVEYYINKSFNVNIIVSLQDTYLRGIDYSSREVKGSDIYAILNRATALDAAIHTGNAKIFDLLINGGAVIAKNVHHKNPLRFAVKNNYRHIVEYLIQNGADINRIEDDKSLLMEAVYCEHSEAVELLLKNKADVNLKTKLKITALDVAISQKNYLIMEILVEFGAVSLRYNFMDKPILYLAIEDRSYHHAIALIKRGADVNVVYKNKTLLHVALVKGNSDVINYLLVAGFDVNYLDKDDSSAVNYQCPVYQYYEDDYNFGEEINYNEIVKEHIVKLIIADFYVCKQNKLAVGCDFEQLSVECTKEVELMKKTFVVPRVKISYYDLLHKLDFKLAERFRFVYRSDEKKISSVVDNIRFLFVHYRGIVYFRAKKIFTMARSLVQVEDLIMDIFGGVLEEDMVPEITKYLSMEDVNIICR</sequence>
<feature type="repeat" description="ANK" evidence="3">
    <location>
        <begin position="524"/>
        <end position="556"/>
    </location>
</feature>
<dbReference type="Pfam" id="PF13606">
    <property type="entry name" value="Ank_3"/>
    <property type="match status" value="1"/>
</dbReference>
<evidence type="ECO:0000313" key="4">
    <source>
        <dbReference type="EMBL" id="KAH0552125.1"/>
    </source>
</evidence>
<dbReference type="Pfam" id="PF00023">
    <property type="entry name" value="Ank"/>
    <property type="match status" value="2"/>
</dbReference>
<dbReference type="PROSITE" id="PS50088">
    <property type="entry name" value="ANK_REPEAT"/>
    <property type="match status" value="11"/>
</dbReference>
<dbReference type="SMART" id="SM00248">
    <property type="entry name" value="ANK"/>
    <property type="match status" value="20"/>
</dbReference>
<evidence type="ECO:0000313" key="5">
    <source>
        <dbReference type="Proteomes" id="UP000826195"/>
    </source>
</evidence>
<feature type="repeat" description="ANK" evidence="3">
    <location>
        <begin position="437"/>
        <end position="469"/>
    </location>
</feature>
<dbReference type="Proteomes" id="UP000826195">
    <property type="component" value="Unassembled WGS sequence"/>
</dbReference>
<feature type="repeat" description="ANK" evidence="3">
    <location>
        <begin position="280"/>
        <end position="312"/>
    </location>
</feature>
<evidence type="ECO:0008006" key="6">
    <source>
        <dbReference type="Google" id="ProtNLM"/>
    </source>
</evidence>
<protein>
    <recommendedName>
        <fullName evidence="6">Ankyrin repeat protein</fullName>
    </recommendedName>
</protein>
<feature type="repeat" description="ANK" evidence="3">
    <location>
        <begin position="148"/>
        <end position="180"/>
    </location>
</feature>
<organism evidence="4 5">
    <name type="scientific">Cotesia glomerata</name>
    <name type="common">Lepidopteran parasitic wasp</name>
    <name type="synonym">Apanteles glomeratus</name>
    <dbReference type="NCBI Taxonomy" id="32391"/>
    <lineage>
        <taxon>Eukaryota</taxon>
        <taxon>Metazoa</taxon>
        <taxon>Ecdysozoa</taxon>
        <taxon>Arthropoda</taxon>
        <taxon>Hexapoda</taxon>
        <taxon>Insecta</taxon>
        <taxon>Pterygota</taxon>
        <taxon>Neoptera</taxon>
        <taxon>Endopterygota</taxon>
        <taxon>Hymenoptera</taxon>
        <taxon>Apocrita</taxon>
        <taxon>Ichneumonoidea</taxon>
        <taxon>Braconidae</taxon>
        <taxon>Microgastrinae</taxon>
        <taxon>Cotesia</taxon>
    </lineage>
</organism>
<dbReference type="EMBL" id="JAHXZJ010001492">
    <property type="protein sequence ID" value="KAH0552125.1"/>
    <property type="molecule type" value="Genomic_DNA"/>
</dbReference>
<feature type="repeat" description="ANK" evidence="3">
    <location>
        <begin position="82"/>
        <end position="114"/>
    </location>
</feature>
<feature type="repeat" description="ANK" evidence="3">
    <location>
        <begin position="194"/>
        <end position="226"/>
    </location>
</feature>
<feature type="repeat" description="ANK" evidence="3">
    <location>
        <begin position="405"/>
        <end position="437"/>
    </location>
</feature>
<dbReference type="PANTHER" id="PTHR24123">
    <property type="entry name" value="ANKYRIN REPEAT-CONTAINING"/>
    <property type="match status" value="1"/>
</dbReference>
<dbReference type="PROSITE" id="PS50297">
    <property type="entry name" value="ANK_REP_REGION"/>
    <property type="match status" value="9"/>
</dbReference>
<dbReference type="AlphaFoldDB" id="A0AAV7IIV2"/>
<evidence type="ECO:0000256" key="3">
    <source>
        <dbReference type="PROSITE-ProRule" id="PRU00023"/>
    </source>
</evidence>
<proteinExistence type="predicted"/>
<evidence type="ECO:0000256" key="2">
    <source>
        <dbReference type="ARBA" id="ARBA00023043"/>
    </source>
</evidence>
<dbReference type="Gene3D" id="1.25.40.20">
    <property type="entry name" value="Ankyrin repeat-containing domain"/>
    <property type="match status" value="5"/>
</dbReference>
<dbReference type="InterPro" id="IPR002110">
    <property type="entry name" value="Ankyrin_rpt"/>
</dbReference>
<gene>
    <name evidence="4" type="ORF">KQX54_005990</name>
</gene>
<dbReference type="InterPro" id="IPR051165">
    <property type="entry name" value="Multifunctional_ANK_Repeat"/>
</dbReference>
<evidence type="ECO:0000256" key="1">
    <source>
        <dbReference type="ARBA" id="ARBA00022737"/>
    </source>
</evidence>
<feature type="repeat" description="ANK" evidence="3">
    <location>
        <begin position="685"/>
        <end position="717"/>
    </location>
</feature>
<dbReference type="SUPFAM" id="SSF48403">
    <property type="entry name" value="Ankyrin repeat"/>
    <property type="match status" value="3"/>
</dbReference>
<dbReference type="InterPro" id="IPR036770">
    <property type="entry name" value="Ankyrin_rpt-contain_sf"/>
</dbReference>
<comment type="caution">
    <text evidence="4">The sequence shown here is derived from an EMBL/GenBank/DDBJ whole genome shotgun (WGS) entry which is preliminary data.</text>
</comment>
<feature type="repeat" description="ANK" evidence="3">
    <location>
        <begin position="815"/>
        <end position="847"/>
    </location>
</feature>
<keyword evidence="1" id="KW-0677">Repeat</keyword>
<feature type="repeat" description="ANK" evidence="3">
    <location>
        <begin position="373"/>
        <end position="405"/>
    </location>
</feature>
<dbReference type="Pfam" id="PF12796">
    <property type="entry name" value="Ank_2"/>
    <property type="match status" value="6"/>
</dbReference>
<dbReference type="PANTHER" id="PTHR24123:SF33">
    <property type="entry name" value="PROTEIN HOS4"/>
    <property type="match status" value="1"/>
</dbReference>
<reference evidence="4 5" key="1">
    <citation type="journal article" date="2021" name="J. Hered.">
        <title>A chromosome-level genome assembly of the parasitoid wasp, Cotesia glomerata (Hymenoptera: Braconidae).</title>
        <authorList>
            <person name="Pinto B.J."/>
            <person name="Weis J.J."/>
            <person name="Gamble T."/>
            <person name="Ode P.J."/>
            <person name="Paul R."/>
            <person name="Zaspel J.M."/>
        </authorList>
    </citation>
    <scope>NUCLEOTIDE SEQUENCE [LARGE SCALE GENOMIC DNA]</scope>
    <source>
        <strain evidence="4">CgM1</strain>
    </source>
</reference>
<accession>A0AAV7IIV2</accession>
<feature type="repeat" description="ANK" evidence="3">
    <location>
        <begin position="717"/>
        <end position="749"/>
    </location>
</feature>
<keyword evidence="5" id="KW-1185">Reference proteome</keyword>
<keyword evidence="2 3" id="KW-0040">ANK repeat</keyword>
<name>A0AAV7IIV2_COTGL</name>